<keyword evidence="1" id="KW-1133">Transmembrane helix</keyword>
<dbReference type="AlphaFoldDB" id="X1DAY1"/>
<feature type="non-terminal residue" evidence="2">
    <location>
        <position position="275"/>
    </location>
</feature>
<dbReference type="SUPFAM" id="SSF56801">
    <property type="entry name" value="Acetyl-CoA synthetase-like"/>
    <property type="match status" value="1"/>
</dbReference>
<dbReference type="PANTHER" id="PTHR43845:SF1">
    <property type="entry name" value="BLR5969 PROTEIN"/>
    <property type="match status" value="1"/>
</dbReference>
<accession>X1DAY1</accession>
<proteinExistence type="predicted"/>
<evidence type="ECO:0008006" key="3">
    <source>
        <dbReference type="Google" id="ProtNLM"/>
    </source>
</evidence>
<keyword evidence="1" id="KW-0812">Transmembrane</keyword>
<feature type="non-terminal residue" evidence="2">
    <location>
        <position position="1"/>
    </location>
</feature>
<dbReference type="InterPro" id="IPR042099">
    <property type="entry name" value="ANL_N_sf"/>
</dbReference>
<organism evidence="2">
    <name type="scientific">marine sediment metagenome</name>
    <dbReference type="NCBI Taxonomy" id="412755"/>
    <lineage>
        <taxon>unclassified sequences</taxon>
        <taxon>metagenomes</taxon>
        <taxon>ecological metagenomes</taxon>
    </lineage>
</organism>
<dbReference type="PANTHER" id="PTHR43845">
    <property type="entry name" value="BLR5969 PROTEIN"/>
    <property type="match status" value="1"/>
</dbReference>
<keyword evidence="1" id="KW-0472">Membrane</keyword>
<feature type="transmembrane region" description="Helical" evidence="1">
    <location>
        <begin position="186"/>
        <end position="208"/>
    </location>
</feature>
<dbReference type="Gene3D" id="3.40.50.12780">
    <property type="entry name" value="N-terminal domain of ligase-like"/>
    <property type="match status" value="1"/>
</dbReference>
<sequence length="275" mass="30083">LPLSDGLQSMGLCVVPVGVEGGTRRVLDFTLLTKPHALIATPSFGEYLIEQAPKLIGKNARELGIRWFYCAGEPGAGIPSLRKKLQEGFGAKVFDHTGGGHAFHGISCETEPYPGMHFVSADHCILELVDPETKDPIEISHGAMGEMVFTFIGWEGGPFMRYALGDLIQIYTEACSCGWPEMRFKILGLSLWIAILLTLLISALLGIITERLVIRPAMRAPHFNIFIITLGVSIVMKSLSGFIWSHNDYPYPSVFPDETISFGNATFDLIGLGNI</sequence>
<evidence type="ECO:0000256" key="1">
    <source>
        <dbReference type="SAM" id="Phobius"/>
    </source>
</evidence>
<gene>
    <name evidence="2" type="ORF">S01H4_48711</name>
</gene>
<feature type="transmembrane region" description="Helical" evidence="1">
    <location>
        <begin position="220"/>
        <end position="244"/>
    </location>
</feature>
<protein>
    <recommendedName>
        <fullName evidence="3">AMP-dependent synthetase/ligase domain-containing protein</fullName>
    </recommendedName>
</protein>
<comment type="caution">
    <text evidence="2">The sequence shown here is derived from an EMBL/GenBank/DDBJ whole genome shotgun (WGS) entry which is preliminary data.</text>
</comment>
<reference evidence="2" key="1">
    <citation type="journal article" date="2014" name="Front. Microbiol.">
        <title>High frequency of phylogenetically diverse reductive dehalogenase-homologous genes in deep subseafloor sedimentary metagenomes.</title>
        <authorList>
            <person name="Kawai M."/>
            <person name="Futagami T."/>
            <person name="Toyoda A."/>
            <person name="Takaki Y."/>
            <person name="Nishi S."/>
            <person name="Hori S."/>
            <person name="Arai W."/>
            <person name="Tsubouchi T."/>
            <person name="Morono Y."/>
            <person name="Uchiyama I."/>
            <person name="Ito T."/>
            <person name="Fujiyama A."/>
            <person name="Inagaki F."/>
            <person name="Takami H."/>
        </authorList>
    </citation>
    <scope>NUCLEOTIDE SEQUENCE</scope>
    <source>
        <strain evidence="2">Expedition CK06-06</strain>
    </source>
</reference>
<name>X1DAY1_9ZZZZ</name>
<dbReference type="EMBL" id="BART01027480">
    <property type="protein sequence ID" value="GAG93571.1"/>
    <property type="molecule type" value="Genomic_DNA"/>
</dbReference>
<evidence type="ECO:0000313" key="2">
    <source>
        <dbReference type="EMBL" id="GAG93571.1"/>
    </source>
</evidence>